<dbReference type="EMBL" id="OZ020103">
    <property type="protein sequence ID" value="CAK9277579.1"/>
    <property type="molecule type" value="Genomic_DNA"/>
</dbReference>
<keyword evidence="2" id="KW-1185">Reference proteome</keyword>
<sequence>MATMTTTTMMMVMDRFEDLGVALCRPSRLISKVIAYANMEVSCVLHREYYMEYYCHQLHNEFFFQEVLPILVIQQFLYKLFVKLICIHTLLLCKLICEEHGY</sequence>
<proteinExistence type="predicted"/>
<evidence type="ECO:0000313" key="2">
    <source>
        <dbReference type="Proteomes" id="UP001497444"/>
    </source>
</evidence>
<protein>
    <submittedName>
        <fullName evidence="1">Uncharacterized protein</fullName>
    </submittedName>
</protein>
<evidence type="ECO:0000313" key="1">
    <source>
        <dbReference type="EMBL" id="CAK9277579.1"/>
    </source>
</evidence>
<dbReference type="Proteomes" id="UP001497444">
    <property type="component" value="Chromosome 8"/>
</dbReference>
<gene>
    <name evidence="1" type="ORF">CSSPJE1EN1_LOCUS23057</name>
</gene>
<reference evidence="1" key="1">
    <citation type="submission" date="2024-02" db="EMBL/GenBank/DDBJ databases">
        <authorList>
            <consortium name="ELIXIR-Norway"/>
            <consortium name="Elixir Norway"/>
        </authorList>
    </citation>
    <scope>NUCLEOTIDE SEQUENCE</scope>
</reference>
<name>A0ABP0XEP4_9BRYO</name>
<accession>A0ABP0XEP4</accession>
<organism evidence="1 2">
    <name type="scientific">Sphagnum jensenii</name>
    <dbReference type="NCBI Taxonomy" id="128206"/>
    <lineage>
        <taxon>Eukaryota</taxon>
        <taxon>Viridiplantae</taxon>
        <taxon>Streptophyta</taxon>
        <taxon>Embryophyta</taxon>
        <taxon>Bryophyta</taxon>
        <taxon>Sphagnophytina</taxon>
        <taxon>Sphagnopsida</taxon>
        <taxon>Sphagnales</taxon>
        <taxon>Sphagnaceae</taxon>
        <taxon>Sphagnum</taxon>
    </lineage>
</organism>